<proteinExistence type="predicted"/>
<dbReference type="AlphaFoldDB" id="K1SPM1"/>
<dbReference type="Gene3D" id="3.40.50.300">
    <property type="entry name" value="P-loop containing nucleotide triphosphate hydrolases"/>
    <property type="match status" value="1"/>
</dbReference>
<evidence type="ECO:0000313" key="2">
    <source>
        <dbReference type="EMBL" id="EKC62602.1"/>
    </source>
</evidence>
<dbReference type="SUPFAM" id="SSF52540">
    <property type="entry name" value="P-loop containing nucleoside triphosphate hydrolases"/>
    <property type="match status" value="1"/>
</dbReference>
<dbReference type="GO" id="GO:0016887">
    <property type="term" value="F:ATP hydrolysis activity"/>
    <property type="evidence" value="ECO:0007669"/>
    <property type="project" value="InterPro"/>
</dbReference>
<comment type="caution">
    <text evidence="2">The sequence shown here is derived from an EMBL/GenBank/DDBJ whole genome shotgun (WGS) entry which is preliminary data.</text>
</comment>
<dbReference type="InterPro" id="IPR027417">
    <property type="entry name" value="P-loop_NTPase"/>
</dbReference>
<dbReference type="InterPro" id="IPR051309">
    <property type="entry name" value="ABCF_ATPase"/>
</dbReference>
<dbReference type="PANTHER" id="PTHR42855">
    <property type="entry name" value="ABC TRANSPORTER ATP-BINDING SUBUNIT"/>
    <property type="match status" value="1"/>
</dbReference>
<dbReference type="GO" id="GO:0005524">
    <property type="term" value="F:ATP binding"/>
    <property type="evidence" value="ECO:0007669"/>
    <property type="project" value="UniProtKB-KW"/>
</dbReference>
<dbReference type="EMBL" id="AJWZ01005429">
    <property type="protein sequence ID" value="EKC62602.1"/>
    <property type="molecule type" value="Genomic_DNA"/>
</dbReference>
<reference evidence="2" key="1">
    <citation type="journal article" date="2013" name="Environ. Microbiol.">
        <title>Microbiota from the distal guts of lean and obese adolescents exhibit partial functional redundancy besides clear differences in community structure.</title>
        <authorList>
            <person name="Ferrer M."/>
            <person name="Ruiz A."/>
            <person name="Lanza F."/>
            <person name="Haange S.B."/>
            <person name="Oberbach A."/>
            <person name="Till H."/>
            <person name="Bargiela R."/>
            <person name="Campoy C."/>
            <person name="Segura M.T."/>
            <person name="Richter M."/>
            <person name="von Bergen M."/>
            <person name="Seifert J."/>
            <person name="Suarez A."/>
        </authorList>
    </citation>
    <scope>NUCLEOTIDE SEQUENCE</scope>
</reference>
<keyword evidence="2" id="KW-0547">Nucleotide-binding</keyword>
<accession>K1SPM1</accession>
<feature type="non-terminal residue" evidence="2">
    <location>
        <position position="180"/>
    </location>
</feature>
<sequence>MELKMQREEMAQASEKKRLNILRNELAWVQRGARARSTKQKARLQRFEELKNVKGPVTDGKVELTSAASRLGRTTVEIENVSKSYGDKVLIRDFTYLFGKDDRVGFIGPNGSGKTTLMKMILGEVAPDSGHIEIGQTVKLGYYAQEIDDTMMHPEQRVIDYIRDVAEYITTEDGQITAAR</sequence>
<evidence type="ECO:0000259" key="1">
    <source>
        <dbReference type="Pfam" id="PF00005"/>
    </source>
</evidence>
<organism evidence="2">
    <name type="scientific">human gut metagenome</name>
    <dbReference type="NCBI Taxonomy" id="408170"/>
    <lineage>
        <taxon>unclassified sequences</taxon>
        <taxon>metagenomes</taxon>
        <taxon>organismal metagenomes</taxon>
    </lineage>
</organism>
<dbReference type="PANTHER" id="PTHR42855:SF1">
    <property type="entry name" value="ABC TRANSPORTER DOMAIN-CONTAINING PROTEIN"/>
    <property type="match status" value="1"/>
</dbReference>
<dbReference type="InterPro" id="IPR003439">
    <property type="entry name" value="ABC_transporter-like_ATP-bd"/>
</dbReference>
<name>K1SPM1_9ZZZZ</name>
<protein>
    <submittedName>
        <fullName evidence="2">ABC transporter, ATP-binding protein</fullName>
    </submittedName>
</protein>
<keyword evidence="2" id="KW-0067">ATP-binding</keyword>
<gene>
    <name evidence="2" type="ORF">OBE_07894</name>
</gene>
<dbReference type="Pfam" id="PF00005">
    <property type="entry name" value="ABC_tran"/>
    <property type="match status" value="1"/>
</dbReference>
<feature type="domain" description="ABC transporter" evidence="1">
    <location>
        <begin position="98"/>
        <end position="136"/>
    </location>
</feature>